<dbReference type="InterPro" id="IPR036919">
    <property type="entry name" value="Ribo_uL30_ferredoxin-like_sf"/>
</dbReference>
<reference evidence="1" key="1">
    <citation type="submission" date="2015-12" db="EMBL/GenBank/DDBJ databases">
        <title>De novo transcriptome assembly of four potential Pierce s Disease insect vectors from Arizona vineyards.</title>
        <authorList>
            <person name="Tassone E.E."/>
        </authorList>
    </citation>
    <scope>NUCLEOTIDE SEQUENCE</scope>
</reference>
<dbReference type="GO" id="GO:0005739">
    <property type="term" value="C:mitochondrion"/>
    <property type="evidence" value="ECO:0007669"/>
    <property type="project" value="TreeGrafter"/>
</dbReference>
<proteinExistence type="predicted"/>
<feature type="non-terminal residue" evidence="1">
    <location>
        <position position="1"/>
    </location>
</feature>
<protein>
    <submittedName>
        <fullName evidence="1">Uncharacterized protein</fullName>
    </submittedName>
</protein>
<dbReference type="PANTHER" id="PTHR15892:SF2">
    <property type="entry name" value="LARGE RIBOSOMAL SUBUNIT PROTEIN UL30M"/>
    <property type="match status" value="1"/>
</dbReference>
<organism evidence="1">
    <name type="scientific">Clastoptera arizonana</name>
    <name type="common">Arizona spittle bug</name>
    <dbReference type="NCBI Taxonomy" id="38151"/>
    <lineage>
        <taxon>Eukaryota</taxon>
        <taxon>Metazoa</taxon>
        <taxon>Ecdysozoa</taxon>
        <taxon>Arthropoda</taxon>
        <taxon>Hexapoda</taxon>
        <taxon>Insecta</taxon>
        <taxon>Pterygota</taxon>
        <taxon>Neoptera</taxon>
        <taxon>Paraneoptera</taxon>
        <taxon>Hemiptera</taxon>
        <taxon>Auchenorrhyncha</taxon>
        <taxon>Cercopoidea</taxon>
        <taxon>Clastopteridae</taxon>
        <taxon>Clastoptera</taxon>
    </lineage>
</organism>
<accession>A0A1B6CG36</accession>
<sequence length="213" mass="24911">LFTIHDPGDVFFSDFIYCEHSTIRMFSYISQIFPIKLKANVALQVTRNYRKGPCPKDKRIKSWPGAVKKEGIIYYPRPGEVDPPYEPTKLFMIHRIKPVKGNPFWQKRVLHDLKIDGLKNSIAIVKNEPHMNKRLWSIKHLIKITPITLPDKLPSEDELHTGYLKENGEFIVSQKLVNNERMEKTTTFLENPKKLDADTLKRKLRSNWLNSVD</sequence>
<dbReference type="GO" id="GO:0006412">
    <property type="term" value="P:translation"/>
    <property type="evidence" value="ECO:0007669"/>
    <property type="project" value="InterPro"/>
</dbReference>
<gene>
    <name evidence="1" type="ORF">g.563</name>
</gene>
<dbReference type="GO" id="GO:0015934">
    <property type="term" value="C:large ribosomal subunit"/>
    <property type="evidence" value="ECO:0007669"/>
    <property type="project" value="InterPro"/>
</dbReference>
<dbReference type="EMBL" id="GEDC01024993">
    <property type="protein sequence ID" value="JAS12305.1"/>
    <property type="molecule type" value="Transcribed_RNA"/>
</dbReference>
<name>A0A1B6CG36_9HEMI</name>
<evidence type="ECO:0000313" key="1">
    <source>
        <dbReference type="EMBL" id="JAS12305.1"/>
    </source>
</evidence>
<dbReference type="InterPro" id="IPR005996">
    <property type="entry name" value="Ribosomal_uL30_bac-type"/>
</dbReference>
<dbReference type="AlphaFoldDB" id="A0A1B6CG36"/>
<dbReference type="SUPFAM" id="SSF55129">
    <property type="entry name" value="Ribosomal protein L30p/L7e"/>
    <property type="match status" value="1"/>
</dbReference>
<dbReference type="GO" id="GO:0003735">
    <property type="term" value="F:structural constituent of ribosome"/>
    <property type="evidence" value="ECO:0007669"/>
    <property type="project" value="InterPro"/>
</dbReference>
<dbReference type="PANTHER" id="PTHR15892">
    <property type="entry name" value="MITOCHONDRIAL RIBOSOMAL PROTEIN L30"/>
    <property type="match status" value="1"/>
</dbReference>